<comment type="caution">
    <text evidence="3">The sequence shown here is derived from an EMBL/GenBank/DDBJ whole genome shotgun (WGS) entry which is preliminary data.</text>
</comment>
<dbReference type="SUPFAM" id="SSF53933">
    <property type="entry name" value="Microbial ribonucleases"/>
    <property type="match status" value="1"/>
</dbReference>
<evidence type="ECO:0000313" key="4">
    <source>
        <dbReference type="Proteomes" id="UP000286947"/>
    </source>
</evidence>
<keyword evidence="1" id="KW-0540">Nuclease</keyword>
<evidence type="ECO:0000256" key="1">
    <source>
        <dbReference type="ARBA" id="ARBA00022722"/>
    </source>
</evidence>
<evidence type="ECO:0000256" key="2">
    <source>
        <dbReference type="ARBA" id="ARBA00022801"/>
    </source>
</evidence>
<organism evidence="3 4">
    <name type="scientific">Saezia sanguinis</name>
    <dbReference type="NCBI Taxonomy" id="1965230"/>
    <lineage>
        <taxon>Bacteria</taxon>
        <taxon>Pseudomonadati</taxon>
        <taxon>Pseudomonadota</taxon>
        <taxon>Betaproteobacteria</taxon>
        <taxon>Burkholderiales</taxon>
        <taxon>Saeziaceae</taxon>
        <taxon>Saezia</taxon>
    </lineage>
</organism>
<keyword evidence="4" id="KW-1185">Reference proteome</keyword>
<dbReference type="GO" id="GO:0003723">
    <property type="term" value="F:RNA binding"/>
    <property type="evidence" value="ECO:0007669"/>
    <property type="project" value="InterPro"/>
</dbReference>
<accession>A0A433SA89</accession>
<gene>
    <name evidence="3" type="primary">rnaSA3</name>
    <name evidence="3" type="ORF">CUZ56_02883</name>
</gene>
<dbReference type="Pfam" id="PF00545">
    <property type="entry name" value="Ribonuclease"/>
    <property type="match status" value="1"/>
</dbReference>
<reference evidence="3 4" key="1">
    <citation type="submission" date="2018-01" db="EMBL/GenBank/DDBJ databases">
        <title>Saezia sanguinis gen. nov., sp. nov., in the order Burkholderiales isolated from human blood.</title>
        <authorList>
            <person name="Medina-Pascual M.J."/>
            <person name="Valdezate S."/>
            <person name="Monzon S."/>
            <person name="Cuesta I."/>
            <person name="Carrasco G."/>
            <person name="Villalon P."/>
            <person name="Saez-Nieto J.A."/>
        </authorList>
    </citation>
    <scope>NUCLEOTIDE SEQUENCE [LARGE SCALE GENOMIC DNA]</scope>
    <source>
        <strain evidence="3 4">CNM695-12</strain>
    </source>
</reference>
<dbReference type="RefSeq" id="WP_404948046.1">
    <property type="nucleotide sequence ID" value="NZ_PQSP01000011.1"/>
</dbReference>
<protein>
    <submittedName>
        <fullName evidence="3">Guanyl-specific ribonuclease Sa3</fullName>
        <ecNumber evidence="3">3.1.27.3</ecNumber>
    </submittedName>
</protein>
<dbReference type="AlphaFoldDB" id="A0A433SA89"/>
<dbReference type="Proteomes" id="UP000286947">
    <property type="component" value="Unassembled WGS sequence"/>
</dbReference>
<evidence type="ECO:0000313" key="3">
    <source>
        <dbReference type="EMBL" id="RUS65584.1"/>
    </source>
</evidence>
<dbReference type="GO" id="GO:0016787">
    <property type="term" value="F:hydrolase activity"/>
    <property type="evidence" value="ECO:0007669"/>
    <property type="project" value="UniProtKB-KW"/>
</dbReference>
<dbReference type="InterPro" id="IPR000026">
    <property type="entry name" value="N1-like"/>
</dbReference>
<dbReference type="Gene3D" id="3.10.450.30">
    <property type="entry name" value="Microbial ribonucleases"/>
    <property type="match status" value="1"/>
</dbReference>
<keyword evidence="2 3" id="KW-0378">Hydrolase</keyword>
<dbReference type="EC" id="3.1.27.3" evidence="3"/>
<dbReference type="EMBL" id="PQSP01000011">
    <property type="protein sequence ID" value="RUS65584.1"/>
    <property type="molecule type" value="Genomic_DNA"/>
</dbReference>
<proteinExistence type="predicted"/>
<sequence precursor="true">MNFFARVVRPFMAVLWLAAGILLVPVDSLARGSFPTQAQTDAMQSAPQETARDIVYSSLPAQAQHTYTLILRGGPFDYQQDGTVFGNYEGHLPAQARGYYREYTVKTPGISHRGVRRIVCGGNVKTAPQVCYYSADHYNSFRRIVEIPPVP</sequence>
<dbReference type="InterPro" id="IPR016191">
    <property type="entry name" value="Ribonuclease/ribotoxin"/>
</dbReference>
<dbReference type="GO" id="GO:0004521">
    <property type="term" value="F:RNA endonuclease activity"/>
    <property type="evidence" value="ECO:0007669"/>
    <property type="project" value="InterPro"/>
</dbReference>
<name>A0A433SA89_9BURK</name>